<dbReference type="EMBL" id="JBHFFA010000005">
    <property type="protein sequence ID" value="KAL2624014.1"/>
    <property type="molecule type" value="Genomic_DNA"/>
</dbReference>
<evidence type="ECO:0000256" key="1">
    <source>
        <dbReference type="SAM" id="Coils"/>
    </source>
</evidence>
<sequence length="348" mass="40449">MIAEGELEGPSSSRFNKVLAPSVPLQVLESQLKICEDLTDRLVEAEATVVGLEAEVKQKDLQIATLKERLQDLEQKLQREEARNAWLNKVTSTLRSEIQTLRSEALEEHEDQIVVREKMFLKHARYLMVTHGDEEAPPDLSRTAVILSRRNDVLYTSAERQQQLEAPFTSFPGWNYVVSSKGGTMNVPEQFRGEQCALFKFYMERIAPPEHAATSFGDLVQLRRSSLIVPFLFECLYRYLTMFECGVPLEERKEMLSHFVKEVDTKFPDSVLDEEDQYPCPYDLRAELKHLLSFYLRREIADREEFVEYMQQVGSQFMRRTWPPECWNSRVIERNLAVVHGILFYDLG</sequence>
<dbReference type="Proteomes" id="UP001605036">
    <property type="component" value="Unassembled WGS sequence"/>
</dbReference>
<evidence type="ECO:0000313" key="2">
    <source>
        <dbReference type="EMBL" id="KAL2624014.1"/>
    </source>
</evidence>
<name>A0ABD1YB65_9MARC</name>
<feature type="coiled-coil region" evidence="1">
    <location>
        <begin position="28"/>
        <end position="90"/>
    </location>
</feature>
<keyword evidence="3" id="KW-1185">Reference proteome</keyword>
<reference evidence="2 3" key="1">
    <citation type="submission" date="2024-09" db="EMBL/GenBank/DDBJ databases">
        <title>Chromosome-scale assembly of Riccia fluitans.</title>
        <authorList>
            <person name="Paukszto L."/>
            <person name="Sawicki J."/>
            <person name="Karawczyk K."/>
            <person name="Piernik-Szablinska J."/>
            <person name="Szczecinska M."/>
            <person name="Mazdziarz M."/>
        </authorList>
    </citation>
    <scope>NUCLEOTIDE SEQUENCE [LARGE SCALE GENOMIC DNA]</scope>
    <source>
        <strain evidence="2">Rf_01</strain>
        <tissue evidence="2">Aerial parts of the thallus</tissue>
    </source>
</reference>
<dbReference type="AlphaFoldDB" id="A0ABD1YB65"/>
<comment type="caution">
    <text evidence="2">The sequence shown here is derived from an EMBL/GenBank/DDBJ whole genome shotgun (WGS) entry which is preliminary data.</text>
</comment>
<organism evidence="2 3">
    <name type="scientific">Riccia fluitans</name>
    <dbReference type="NCBI Taxonomy" id="41844"/>
    <lineage>
        <taxon>Eukaryota</taxon>
        <taxon>Viridiplantae</taxon>
        <taxon>Streptophyta</taxon>
        <taxon>Embryophyta</taxon>
        <taxon>Marchantiophyta</taxon>
        <taxon>Marchantiopsida</taxon>
        <taxon>Marchantiidae</taxon>
        <taxon>Marchantiales</taxon>
        <taxon>Ricciaceae</taxon>
        <taxon>Riccia</taxon>
    </lineage>
</organism>
<evidence type="ECO:0000313" key="3">
    <source>
        <dbReference type="Proteomes" id="UP001605036"/>
    </source>
</evidence>
<protein>
    <submittedName>
        <fullName evidence="2">Uncharacterized protein</fullName>
    </submittedName>
</protein>
<gene>
    <name evidence="2" type="ORF">R1flu_008259</name>
</gene>
<proteinExistence type="predicted"/>
<keyword evidence="1" id="KW-0175">Coiled coil</keyword>
<accession>A0ABD1YB65</accession>